<sequence>MSDDVYDDHDDDLDPTDAWLVEASHRLDDTDSDVSRLVARISSSLNRVRRPARALATDMPGVWISDRVVKQLLATQIRTGLGRLVVFASLDGAGDQIHAVRIGLIARYRDDLPVMSDHVRDAVEDVLVRTLGAKVTAQACRAIHVRWQDVYSREWLS</sequence>
<accession>A0A2G3PPS8</accession>
<proteinExistence type="predicted"/>
<protein>
    <submittedName>
        <fullName evidence="1">Uncharacterized protein</fullName>
    </submittedName>
</protein>
<dbReference type="RefSeq" id="WP_099381048.1">
    <property type="nucleotide sequence ID" value="NZ_PEBD01000004.1"/>
</dbReference>
<reference evidence="1 2" key="1">
    <citation type="submission" date="2017-10" db="EMBL/GenBank/DDBJ databases">
        <title>The draft genome sequence of Williamsia sp. BULT 1.1 isolated from the semi-arid grassland soils from South Africa.</title>
        <authorList>
            <person name="Kabwe M.H."/>
            <person name="Govender N."/>
            <person name="Mutseka Lunga P."/>
            <person name="Vikram S."/>
            <person name="Makhalanyane T.P."/>
        </authorList>
    </citation>
    <scope>NUCLEOTIDE SEQUENCE [LARGE SCALE GENOMIC DNA]</scope>
    <source>
        <strain evidence="1 2">BULT 1.1</strain>
    </source>
</reference>
<dbReference type="AlphaFoldDB" id="A0A2G3PPS8"/>
<dbReference type="Proteomes" id="UP000225108">
    <property type="component" value="Unassembled WGS sequence"/>
</dbReference>
<dbReference type="EMBL" id="PEBD01000004">
    <property type="protein sequence ID" value="PHV67868.1"/>
    <property type="molecule type" value="Genomic_DNA"/>
</dbReference>
<gene>
    <name evidence="1" type="ORF">CSW57_00785</name>
</gene>
<evidence type="ECO:0000313" key="1">
    <source>
        <dbReference type="EMBL" id="PHV67868.1"/>
    </source>
</evidence>
<organism evidence="1 2">
    <name type="scientific">Williamsia marianensis</name>
    <dbReference type="NCBI Taxonomy" id="85044"/>
    <lineage>
        <taxon>Bacteria</taxon>
        <taxon>Bacillati</taxon>
        <taxon>Actinomycetota</taxon>
        <taxon>Actinomycetes</taxon>
        <taxon>Mycobacteriales</taxon>
        <taxon>Nocardiaceae</taxon>
        <taxon>Williamsia</taxon>
    </lineage>
</organism>
<name>A0A2G3PPS8_WILMA</name>
<evidence type="ECO:0000313" key="2">
    <source>
        <dbReference type="Proteomes" id="UP000225108"/>
    </source>
</evidence>
<comment type="caution">
    <text evidence="1">The sequence shown here is derived from an EMBL/GenBank/DDBJ whole genome shotgun (WGS) entry which is preliminary data.</text>
</comment>